<proteinExistence type="predicted"/>
<name>G2SNV4_LIGR2</name>
<dbReference type="GeneID" id="29801575"/>
<keyword evidence="2" id="KW-1185">Reference proteome</keyword>
<evidence type="ECO:0000313" key="2">
    <source>
        <dbReference type="Proteomes" id="UP000001279"/>
    </source>
</evidence>
<evidence type="ECO:0000313" key="1">
    <source>
        <dbReference type="EMBL" id="AEN78267.1"/>
    </source>
</evidence>
<organism evidence="1 2">
    <name type="scientific">Ligilactobacillus ruminis (strain ATCC 27782 / RF3)</name>
    <name type="common">Lactobacillus ruminis</name>
    <dbReference type="NCBI Taxonomy" id="1069534"/>
    <lineage>
        <taxon>Bacteria</taxon>
        <taxon>Bacillati</taxon>
        <taxon>Bacillota</taxon>
        <taxon>Bacilli</taxon>
        <taxon>Lactobacillales</taxon>
        <taxon>Lactobacillaceae</taxon>
        <taxon>Ligilactobacillus</taxon>
    </lineage>
</organism>
<dbReference type="KEGG" id="lrm:LRC_09900"/>
<dbReference type="HOGENOM" id="CLU_2825752_0_0_9"/>
<dbReference type="RefSeq" id="WP_014073471.1">
    <property type="nucleotide sequence ID" value="NC_015975.1"/>
</dbReference>
<dbReference type="EMBL" id="CP003032">
    <property type="protein sequence ID" value="AEN78267.1"/>
    <property type="molecule type" value="Genomic_DNA"/>
</dbReference>
<dbReference type="PATRIC" id="fig|1069534.5.peg.1068"/>
<dbReference type="AlphaFoldDB" id="G2SNV4"/>
<sequence>MKRNSYQEQDGDDDAYDKFQRLVGIESVKKKFDEFSSLDELNHHREKMGQQIGGFSLHSLFINVIN</sequence>
<gene>
    <name evidence="1" type="ordered locus">LRC_09900</name>
</gene>
<reference evidence="1 2" key="1">
    <citation type="journal article" date="2011" name="Microb. Cell Fact.">
        <title>Genome sequences and comparative genomics of two Lactobacillus ruminis strains from the bovine and human intestinal tracts.</title>
        <authorList>
            <person name="Forde B.M."/>
            <person name="Neville B.A."/>
            <person name="O'Donnell M.M."/>
            <person name="Riboulet-Bisson E."/>
            <person name="Claesson M.J."/>
            <person name="Coghlan A."/>
            <person name="Ross R.P."/>
            <person name="O'Toole P.W."/>
        </authorList>
    </citation>
    <scope>NUCLEOTIDE SEQUENCE [LARGE SCALE GENOMIC DNA]</scope>
    <source>
        <strain evidence="2">ATCC 27782 / RF3</strain>
    </source>
</reference>
<accession>G2SNV4</accession>
<protein>
    <submittedName>
        <fullName evidence="1">Uncharacterized protein</fullName>
    </submittedName>
</protein>
<dbReference type="Proteomes" id="UP000001279">
    <property type="component" value="Chromosome"/>
</dbReference>